<feature type="transmembrane region" description="Helical" evidence="6">
    <location>
        <begin position="223"/>
        <end position="240"/>
    </location>
</feature>
<evidence type="ECO:0000256" key="5">
    <source>
        <dbReference type="ARBA" id="ARBA00023136"/>
    </source>
</evidence>
<dbReference type="InterPro" id="IPR002549">
    <property type="entry name" value="AI-2E-like"/>
</dbReference>
<dbReference type="RefSeq" id="WP_098007247.1">
    <property type="nucleotide sequence ID" value="NZ_NVMX01000248.1"/>
</dbReference>
<accession>A0A9X6XUU8</accession>
<evidence type="ECO:0000256" key="2">
    <source>
        <dbReference type="ARBA" id="ARBA00009773"/>
    </source>
</evidence>
<feature type="transmembrane region" description="Helical" evidence="6">
    <location>
        <begin position="12"/>
        <end position="29"/>
    </location>
</feature>
<evidence type="ECO:0000256" key="1">
    <source>
        <dbReference type="ARBA" id="ARBA00004141"/>
    </source>
</evidence>
<keyword evidence="4 6" id="KW-1133">Transmembrane helix</keyword>
<dbReference type="AlphaFoldDB" id="A0A9X6XUU8"/>
<name>A0A9X6XUU8_BACCE</name>
<dbReference type="EMBL" id="NVMX01000248">
    <property type="protein sequence ID" value="PDZ94160.1"/>
    <property type="molecule type" value="Genomic_DNA"/>
</dbReference>
<dbReference type="PANTHER" id="PTHR21716">
    <property type="entry name" value="TRANSMEMBRANE PROTEIN"/>
    <property type="match status" value="1"/>
</dbReference>
<dbReference type="GO" id="GO:0055085">
    <property type="term" value="P:transmembrane transport"/>
    <property type="evidence" value="ECO:0007669"/>
    <property type="project" value="TreeGrafter"/>
</dbReference>
<sequence>MLLFYKKWARTIMEIGLLLLTIYCLSFLLTGVFKIAAPIFIALLIYGMVSPLLNFLRKKGMKLSLATPVAMLVFISLIFVVVITVGTILSSQIEQLAILVPKCVDYLKHFTLGRMDFFHTKINSIPPDIMGKLQEAGQLLATKTSALVSSLLKGLVGGIGSAFSSTANCLIGVILAYLLCLEIDDWKIFIQTKTPKSLRETLKFLKTNVFAGIGKYAKAQLKLIGFSFSIIFVGLVIAKVPNAFSISVLSAILDILPLLGIPVIFVPWAIYCFIVGKTGFGIFLLCLLGFTMLFRQIMEPKIAGDSLGVSAFVMLSIMIISLSFFGVAGIIASPIITILLKSVYEQGYLARWIHIPKDEFEQEKPPK</sequence>
<feature type="transmembrane region" description="Helical" evidence="6">
    <location>
        <begin position="280"/>
        <end position="298"/>
    </location>
</feature>
<dbReference type="PANTHER" id="PTHR21716:SF68">
    <property type="entry name" value="TRANSPORT PROTEIN YTVI-RELATED"/>
    <property type="match status" value="1"/>
</dbReference>
<evidence type="ECO:0000256" key="4">
    <source>
        <dbReference type="ARBA" id="ARBA00022989"/>
    </source>
</evidence>
<feature type="transmembrane region" description="Helical" evidence="6">
    <location>
        <begin position="310"/>
        <end position="340"/>
    </location>
</feature>
<dbReference type="Proteomes" id="UP000219922">
    <property type="component" value="Unassembled WGS sequence"/>
</dbReference>
<protein>
    <submittedName>
        <fullName evidence="7">AI-2E family transporter</fullName>
    </submittedName>
</protein>
<gene>
    <name evidence="7" type="ORF">CON36_35260</name>
</gene>
<feature type="transmembrane region" description="Helical" evidence="6">
    <location>
        <begin position="68"/>
        <end position="89"/>
    </location>
</feature>
<evidence type="ECO:0000256" key="6">
    <source>
        <dbReference type="SAM" id="Phobius"/>
    </source>
</evidence>
<feature type="transmembrane region" description="Helical" evidence="6">
    <location>
        <begin position="35"/>
        <end position="56"/>
    </location>
</feature>
<comment type="caution">
    <text evidence="7">The sequence shown here is derived from an EMBL/GenBank/DDBJ whole genome shotgun (WGS) entry which is preliminary data.</text>
</comment>
<comment type="subcellular location">
    <subcellularLocation>
        <location evidence="1">Membrane</location>
        <topology evidence="1">Multi-pass membrane protein</topology>
    </subcellularLocation>
</comment>
<dbReference type="Pfam" id="PF01594">
    <property type="entry name" value="AI-2E_transport"/>
    <property type="match status" value="1"/>
</dbReference>
<evidence type="ECO:0000313" key="8">
    <source>
        <dbReference type="Proteomes" id="UP000219922"/>
    </source>
</evidence>
<reference evidence="7 8" key="1">
    <citation type="submission" date="2017-09" db="EMBL/GenBank/DDBJ databases">
        <title>Large-scale bioinformatics analysis of Bacillus genomes uncovers conserved roles of natural products in bacterial physiology.</title>
        <authorList>
            <consortium name="Agbiome Team Llc"/>
            <person name="Bleich R.M."/>
            <person name="Grubbs K.J."/>
            <person name="Santa Maria K.C."/>
            <person name="Allen S.E."/>
            <person name="Farag S."/>
            <person name="Shank E.A."/>
            <person name="Bowers A."/>
        </authorList>
    </citation>
    <scope>NUCLEOTIDE SEQUENCE [LARGE SCALE GENOMIC DNA]</scope>
    <source>
        <strain evidence="7 8">AFS092789</strain>
    </source>
</reference>
<keyword evidence="5 6" id="KW-0472">Membrane</keyword>
<keyword evidence="3 6" id="KW-0812">Transmembrane</keyword>
<evidence type="ECO:0000256" key="3">
    <source>
        <dbReference type="ARBA" id="ARBA00022692"/>
    </source>
</evidence>
<dbReference type="GO" id="GO:0016020">
    <property type="term" value="C:membrane"/>
    <property type="evidence" value="ECO:0007669"/>
    <property type="project" value="UniProtKB-SubCell"/>
</dbReference>
<organism evidence="7 8">
    <name type="scientific">Bacillus cereus</name>
    <dbReference type="NCBI Taxonomy" id="1396"/>
    <lineage>
        <taxon>Bacteria</taxon>
        <taxon>Bacillati</taxon>
        <taxon>Bacillota</taxon>
        <taxon>Bacilli</taxon>
        <taxon>Bacillales</taxon>
        <taxon>Bacillaceae</taxon>
        <taxon>Bacillus</taxon>
        <taxon>Bacillus cereus group</taxon>
    </lineage>
</organism>
<proteinExistence type="inferred from homology"/>
<comment type="similarity">
    <text evidence="2">Belongs to the autoinducer-2 exporter (AI-2E) (TC 2.A.86) family.</text>
</comment>
<evidence type="ECO:0000313" key="7">
    <source>
        <dbReference type="EMBL" id="PDZ94160.1"/>
    </source>
</evidence>
<feature type="transmembrane region" description="Helical" evidence="6">
    <location>
        <begin position="155"/>
        <end position="180"/>
    </location>
</feature>
<feature type="transmembrane region" description="Helical" evidence="6">
    <location>
        <begin position="246"/>
        <end position="273"/>
    </location>
</feature>